<keyword evidence="4" id="KW-1185">Reference proteome</keyword>
<dbReference type="AlphaFoldDB" id="R0I792"/>
<dbReference type="InterPro" id="IPR050987">
    <property type="entry name" value="AtrR-like"/>
</dbReference>
<protein>
    <recommendedName>
        <fullName evidence="5">Transcription factor domain-containing protein</fullName>
    </recommendedName>
</protein>
<dbReference type="OrthoDB" id="3266505at2759"/>
<dbReference type="STRING" id="671987.R0I792"/>
<reference evidence="3 4" key="2">
    <citation type="journal article" date="2013" name="PLoS Genet.">
        <title>Comparative genome structure, secondary metabolite, and effector coding capacity across Cochliobolus pathogens.</title>
        <authorList>
            <person name="Condon B.J."/>
            <person name="Leng Y."/>
            <person name="Wu D."/>
            <person name="Bushley K.E."/>
            <person name="Ohm R.A."/>
            <person name="Otillar R."/>
            <person name="Martin J."/>
            <person name="Schackwitz W."/>
            <person name="Grimwood J."/>
            <person name="MohdZainudin N."/>
            <person name="Xue C."/>
            <person name="Wang R."/>
            <person name="Manning V.A."/>
            <person name="Dhillon B."/>
            <person name="Tu Z.J."/>
            <person name="Steffenson B.J."/>
            <person name="Salamov A."/>
            <person name="Sun H."/>
            <person name="Lowry S."/>
            <person name="LaButti K."/>
            <person name="Han J."/>
            <person name="Copeland A."/>
            <person name="Lindquist E."/>
            <person name="Barry K."/>
            <person name="Schmutz J."/>
            <person name="Baker S.E."/>
            <person name="Ciuffetti L.M."/>
            <person name="Grigoriev I.V."/>
            <person name="Zhong S."/>
            <person name="Turgeon B.G."/>
        </authorList>
    </citation>
    <scope>NUCLEOTIDE SEQUENCE [LARGE SCALE GENOMIC DNA]</scope>
    <source>
        <strain evidence="4">28A</strain>
    </source>
</reference>
<evidence type="ECO:0000313" key="3">
    <source>
        <dbReference type="EMBL" id="EOA81341.1"/>
    </source>
</evidence>
<dbReference type="CDD" id="cd12148">
    <property type="entry name" value="fungal_TF_MHR"/>
    <property type="match status" value="1"/>
</dbReference>
<sequence length="592" mass="66040">MAEAHVTSTKRRATHNEAENNPAAFDANGARKRRAFLQTMGQQLREFGNDGTSPQDHNRNTFGTSPASNLRPPSSAGNGATSHTSVRPVDTPESDAAPGEEEQLPAGAIKSASRWLWRPDEVLSQTSESIAPSIIFDDLLEWSQSYFDHWHPAFPFLHAPSLLDYFRQVVQRGVRAATLSTVNELQYIILRSVMSMSICDRRQMDTTTKPVPTQLVFHSFNDAIRSTQLVLTEESSVLSLQALLDRHICIRLGTPLGIRSDEINVCYPHSERHHDSEHQGKDGERDNRLDLLDFLARHADIRGSIMQTRHRSFLHGSANETEEALEMEAEHTRWWNMVDEYLSNEDQVQTISKTHQVTLIVLRFESILALHRSVLATSKKDAAYNVALQRCISASRSIINTLHKALRGFGAFDGSPGQHGYERTPLLWPSFTWAVWMSTFVILSAATEGQVTRDIAMRLSNRSIHILKHLALRGTSWPDACIIAIQNLTTRLSKPSTRSSTVAPGAAAGRESHPPGETSLLLDARHTTRANNPTYDYLGGAGNFLGIAQQYSDNPLPNEEIMHLFNGEDLDYWWGGEVGSAGNMAYQTGNFR</sequence>
<reference evidence="3 4" key="1">
    <citation type="journal article" date="2012" name="PLoS Pathog.">
        <title>Diverse lifestyles and strategies of plant pathogenesis encoded in the genomes of eighteen Dothideomycetes fungi.</title>
        <authorList>
            <person name="Ohm R.A."/>
            <person name="Feau N."/>
            <person name="Henrissat B."/>
            <person name="Schoch C.L."/>
            <person name="Horwitz B.A."/>
            <person name="Barry K.W."/>
            <person name="Condon B.J."/>
            <person name="Copeland A.C."/>
            <person name="Dhillon B."/>
            <person name="Glaser F."/>
            <person name="Hesse C.N."/>
            <person name="Kosti I."/>
            <person name="LaButti K."/>
            <person name="Lindquist E.A."/>
            <person name="Lucas S."/>
            <person name="Salamov A.A."/>
            <person name="Bradshaw R.E."/>
            <person name="Ciuffetti L."/>
            <person name="Hamelin R.C."/>
            <person name="Kema G.H.J."/>
            <person name="Lawrence C."/>
            <person name="Scott J.A."/>
            <person name="Spatafora J.W."/>
            <person name="Turgeon B.G."/>
            <person name="de Wit P.J.G.M."/>
            <person name="Zhong S."/>
            <person name="Goodwin S.B."/>
            <person name="Grigoriev I.V."/>
        </authorList>
    </citation>
    <scope>NUCLEOTIDE SEQUENCE [LARGE SCALE GENOMIC DNA]</scope>
    <source>
        <strain evidence="4">28A</strain>
    </source>
</reference>
<evidence type="ECO:0000313" key="4">
    <source>
        <dbReference type="Proteomes" id="UP000016935"/>
    </source>
</evidence>
<proteinExistence type="predicted"/>
<accession>R0I792</accession>
<dbReference type="GeneID" id="19401292"/>
<dbReference type="GO" id="GO:0003700">
    <property type="term" value="F:DNA-binding transcription factor activity"/>
    <property type="evidence" value="ECO:0007669"/>
    <property type="project" value="InterPro"/>
</dbReference>
<dbReference type="RefSeq" id="XP_008030838.1">
    <property type="nucleotide sequence ID" value="XM_008032647.1"/>
</dbReference>
<feature type="region of interest" description="Disordered" evidence="2">
    <location>
        <begin position="1"/>
        <end position="105"/>
    </location>
</feature>
<name>R0I792_EXST2</name>
<dbReference type="Proteomes" id="UP000016935">
    <property type="component" value="Unassembled WGS sequence"/>
</dbReference>
<dbReference type="EMBL" id="KB908866">
    <property type="protein sequence ID" value="EOA81341.1"/>
    <property type="molecule type" value="Genomic_DNA"/>
</dbReference>
<dbReference type="HOGENOM" id="CLU_017443_2_1_1"/>
<evidence type="ECO:0000256" key="1">
    <source>
        <dbReference type="ARBA" id="ARBA00023242"/>
    </source>
</evidence>
<evidence type="ECO:0000256" key="2">
    <source>
        <dbReference type="SAM" id="MobiDB-lite"/>
    </source>
</evidence>
<evidence type="ECO:0008006" key="5">
    <source>
        <dbReference type="Google" id="ProtNLM"/>
    </source>
</evidence>
<gene>
    <name evidence="3" type="ORF">SETTUDRAFT_174091</name>
</gene>
<organism evidence="3 4">
    <name type="scientific">Exserohilum turcicum (strain 28A)</name>
    <name type="common">Northern leaf blight fungus</name>
    <name type="synonym">Setosphaeria turcica</name>
    <dbReference type="NCBI Taxonomy" id="671987"/>
    <lineage>
        <taxon>Eukaryota</taxon>
        <taxon>Fungi</taxon>
        <taxon>Dikarya</taxon>
        <taxon>Ascomycota</taxon>
        <taxon>Pezizomycotina</taxon>
        <taxon>Dothideomycetes</taxon>
        <taxon>Pleosporomycetidae</taxon>
        <taxon>Pleosporales</taxon>
        <taxon>Pleosporineae</taxon>
        <taxon>Pleosporaceae</taxon>
        <taxon>Exserohilum</taxon>
    </lineage>
</organism>
<dbReference type="PANTHER" id="PTHR46910">
    <property type="entry name" value="TRANSCRIPTION FACTOR PDR1"/>
    <property type="match status" value="1"/>
</dbReference>
<dbReference type="PANTHER" id="PTHR46910:SF9">
    <property type="entry name" value="MISCELLANEOUS ZN(II)2CYS6 TRANSCRIPTION FACTOR (EUROFUNG)"/>
    <property type="match status" value="1"/>
</dbReference>
<feature type="region of interest" description="Disordered" evidence="2">
    <location>
        <begin position="494"/>
        <end position="516"/>
    </location>
</feature>
<dbReference type="eggNOG" id="ENOG502SJ0Y">
    <property type="taxonomic scope" value="Eukaryota"/>
</dbReference>
<feature type="compositionally biased region" description="Polar residues" evidence="2">
    <location>
        <begin position="50"/>
        <end position="85"/>
    </location>
</feature>
<keyword evidence="1" id="KW-0539">Nucleus</keyword>